<dbReference type="OrthoDB" id="448954at2759"/>
<proteinExistence type="inferred from homology"/>
<evidence type="ECO:0000256" key="3">
    <source>
        <dbReference type="SAM" id="Phobius"/>
    </source>
</evidence>
<dbReference type="Pfam" id="PF07743">
    <property type="entry name" value="HSCB_C"/>
    <property type="match status" value="1"/>
</dbReference>
<dbReference type="GeneID" id="39746977"/>
<keyword evidence="3" id="KW-0472">Membrane</keyword>
<dbReference type="InterPro" id="IPR036386">
    <property type="entry name" value="HscB_C_sf"/>
</dbReference>
<dbReference type="GO" id="GO:0051259">
    <property type="term" value="P:protein complex oligomerization"/>
    <property type="evidence" value="ECO:0007669"/>
    <property type="project" value="InterPro"/>
</dbReference>
<name>A0A1Y1JJQ1_PLAGO</name>
<dbReference type="RefSeq" id="XP_028542853.1">
    <property type="nucleotide sequence ID" value="XM_028687052.1"/>
</dbReference>
<dbReference type="EMBL" id="BDQF01000008">
    <property type="protein sequence ID" value="GAW80264.1"/>
    <property type="molecule type" value="Genomic_DNA"/>
</dbReference>
<feature type="domain" description="Co-chaperone HscB C-terminal oligomerisation" evidence="4">
    <location>
        <begin position="199"/>
        <end position="267"/>
    </location>
</feature>
<dbReference type="PANTHER" id="PTHR14021">
    <property type="entry name" value="IRON-SULFUR CLUSTER CO-CHAPERONE PROTEIN HSCB"/>
    <property type="match status" value="1"/>
</dbReference>
<dbReference type="PANTHER" id="PTHR14021:SF15">
    <property type="entry name" value="IRON-SULFUR CLUSTER CO-CHAPERONE PROTEIN HSCB"/>
    <property type="match status" value="1"/>
</dbReference>
<dbReference type="Gene3D" id="1.20.1280.20">
    <property type="entry name" value="HscB, C-terminal domain"/>
    <property type="match status" value="1"/>
</dbReference>
<organism evidence="5 6">
    <name type="scientific">Plasmodium gonderi</name>
    <dbReference type="NCBI Taxonomy" id="77519"/>
    <lineage>
        <taxon>Eukaryota</taxon>
        <taxon>Sar</taxon>
        <taxon>Alveolata</taxon>
        <taxon>Apicomplexa</taxon>
        <taxon>Aconoidasida</taxon>
        <taxon>Haemosporida</taxon>
        <taxon>Plasmodiidae</taxon>
        <taxon>Plasmodium</taxon>
        <taxon>Plasmodium (Plasmodium)</taxon>
    </lineage>
</organism>
<dbReference type="Gene3D" id="1.10.287.110">
    <property type="entry name" value="DnaJ domain"/>
    <property type="match status" value="1"/>
</dbReference>
<evidence type="ECO:0000259" key="4">
    <source>
        <dbReference type="Pfam" id="PF07743"/>
    </source>
</evidence>
<dbReference type="AlphaFoldDB" id="A0A1Y1JJQ1"/>
<keyword evidence="6" id="KW-1185">Reference proteome</keyword>
<keyword evidence="3" id="KW-1133">Transmembrane helix</keyword>
<keyword evidence="3" id="KW-0812">Transmembrane</keyword>
<evidence type="ECO:0000313" key="5">
    <source>
        <dbReference type="EMBL" id="GAW80264.1"/>
    </source>
</evidence>
<gene>
    <name evidence="5" type="ORF">PGO_071790</name>
</gene>
<dbReference type="GO" id="GO:0001671">
    <property type="term" value="F:ATPase activator activity"/>
    <property type="evidence" value="ECO:0007669"/>
    <property type="project" value="InterPro"/>
</dbReference>
<reference evidence="6" key="1">
    <citation type="submission" date="2017-04" db="EMBL/GenBank/DDBJ databases">
        <title>Plasmodium gonderi genome.</title>
        <authorList>
            <person name="Arisue N."/>
            <person name="Honma H."/>
            <person name="Kawai S."/>
            <person name="Tougan T."/>
            <person name="Tanabe K."/>
            <person name="Horii T."/>
        </authorList>
    </citation>
    <scope>NUCLEOTIDE SEQUENCE [LARGE SCALE GENOMIC DNA]</scope>
    <source>
        <strain evidence="6">ATCC 30045</strain>
    </source>
</reference>
<dbReference type="InterPro" id="IPR036869">
    <property type="entry name" value="J_dom_sf"/>
</dbReference>
<sequence>MKKIKYVPLLWKQKVEINCTRYKHYSSYFCKFDKNFFFCTTGKDTSKNKYIKCNNCYNYINMDTVPLSCHVSSTQLPPLTMNFYSLAMHLLTWKSSNNSTSLIFLVFILYLIFYSPFSRIRQSTYCIDKGYLKKKFNDIQKIYHPDKHARNEKLDQINEVSSYLNSAYQTLQNDVDRALYLLNIKYNYKISDDENMDDDEEFLAEIVQVNEEINNPEANISQLTKEYKDKYMDYIEKIKIYFENKDFENILKALKKLKFIKRILDRLQDL</sequence>
<dbReference type="NCBIfam" id="TIGR00714">
    <property type="entry name" value="hscB"/>
    <property type="match status" value="1"/>
</dbReference>
<dbReference type="InterPro" id="IPR009073">
    <property type="entry name" value="HscB_oligo_C"/>
</dbReference>
<accession>A0A1Y1JJQ1</accession>
<feature type="transmembrane region" description="Helical" evidence="3">
    <location>
        <begin position="98"/>
        <end position="117"/>
    </location>
</feature>
<protein>
    <submittedName>
        <fullName evidence="5">Co-chaperone Hsc20</fullName>
    </submittedName>
</protein>
<evidence type="ECO:0000256" key="2">
    <source>
        <dbReference type="ARBA" id="ARBA00023186"/>
    </source>
</evidence>
<evidence type="ECO:0000256" key="1">
    <source>
        <dbReference type="ARBA" id="ARBA00010476"/>
    </source>
</evidence>
<dbReference type="Proteomes" id="UP000195521">
    <property type="component" value="Unassembled WGS sequence"/>
</dbReference>
<dbReference type="InterPro" id="IPR004640">
    <property type="entry name" value="HscB"/>
</dbReference>
<dbReference type="GO" id="GO:0005739">
    <property type="term" value="C:mitochondrion"/>
    <property type="evidence" value="ECO:0007669"/>
    <property type="project" value="TreeGrafter"/>
</dbReference>
<keyword evidence="2" id="KW-0143">Chaperone</keyword>
<comment type="similarity">
    <text evidence="1">Belongs to the HscB family.</text>
</comment>
<dbReference type="SUPFAM" id="SSF47144">
    <property type="entry name" value="HSC20 (HSCB), C-terminal oligomerisation domain"/>
    <property type="match status" value="1"/>
</dbReference>
<dbReference type="GO" id="GO:0051087">
    <property type="term" value="F:protein-folding chaperone binding"/>
    <property type="evidence" value="ECO:0007669"/>
    <property type="project" value="InterPro"/>
</dbReference>
<dbReference type="SUPFAM" id="SSF46565">
    <property type="entry name" value="Chaperone J-domain"/>
    <property type="match status" value="1"/>
</dbReference>
<comment type="caution">
    <text evidence="5">The sequence shown here is derived from an EMBL/GenBank/DDBJ whole genome shotgun (WGS) entry which is preliminary data.</text>
</comment>
<evidence type="ECO:0000313" key="6">
    <source>
        <dbReference type="Proteomes" id="UP000195521"/>
    </source>
</evidence>
<dbReference type="GO" id="GO:0044571">
    <property type="term" value="P:[2Fe-2S] cluster assembly"/>
    <property type="evidence" value="ECO:0007669"/>
    <property type="project" value="InterPro"/>
</dbReference>